<evidence type="ECO:0000313" key="1">
    <source>
        <dbReference type="EMBL" id="KAJ8643633.1"/>
    </source>
</evidence>
<gene>
    <name evidence="1" type="ORF">MRB53_005381</name>
</gene>
<organism evidence="1 2">
    <name type="scientific">Persea americana</name>
    <name type="common">Avocado</name>
    <dbReference type="NCBI Taxonomy" id="3435"/>
    <lineage>
        <taxon>Eukaryota</taxon>
        <taxon>Viridiplantae</taxon>
        <taxon>Streptophyta</taxon>
        <taxon>Embryophyta</taxon>
        <taxon>Tracheophyta</taxon>
        <taxon>Spermatophyta</taxon>
        <taxon>Magnoliopsida</taxon>
        <taxon>Magnoliidae</taxon>
        <taxon>Laurales</taxon>
        <taxon>Lauraceae</taxon>
        <taxon>Persea</taxon>
    </lineage>
</organism>
<dbReference type="Proteomes" id="UP001234297">
    <property type="component" value="Chromosome 2"/>
</dbReference>
<protein>
    <submittedName>
        <fullName evidence="1">Uncharacterized protein</fullName>
    </submittedName>
</protein>
<comment type="caution">
    <text evidence="1">The sequence shown here is derived from an EMBL/GenBank/DDBJ whole genome shotgun (WGS) entry which is preliminary data.</text>
</comment>
<reference evidence="1 2" key="1">
    <citation type="journal article" date="2022" name="Hortic Res">
        <title>A haplotype resolved chromosomal level avocado genome allows analysis of novel avocado genes.</title>
        <authorList>
            <person name="Nath O."/>
            <person name="Fletcher S.J."/>
            <person name="Hayward A."/>
            <person name="Shaw L.M."/>
            <person name="Masouleh A.K."/>
            <person name="Furtado A."/>
            <person name="Henry R.J."/>
            <person name="Mitter N."/>
        </authorList>
    </citation>
    <scope>NUCLEOTIDE SEQUENCE [LARGE SCALE GENOMIC DNA]</scope>
    <source>
        <strain evidence="2">cv. Hass</strain>
    </source>
</reference>
<proteinExistence type="predicted"/>
<name>A0ACC2MDZ5_PERAE</name>
<accession>A0ACC2MDZ5</accession>
<sequence length="370" mass="42228">MENIVAGEQQEHDILEEIDWESFLQSIPDPVLLFTDDNDLDLHQTEPRCSIQESAIIEASNPSSNSDSSWFGDIEHFLLQEDSVVEDNSDFSEDFFSGILLSDQSREVSPRKEEISGLDVQSREVSPRYDEIPSPETKSIEENEKEKSDASEEDNGDEDGPLSKKQKRQMRNRDSAMRSRERKKVYVRELEMKSKYLEGECKRLEYALRCCVMENQILYQRLQNKDKAFGVSSAKQESAVLPLESLLLGSLFWLVSIVCLFLLSVLPLTKKTMVRTAGSVGGSNSREIAGVREAENEVLRHASQFSSRFENYEVNYTDCSLKKLRKQVFAGVQGERAEHYEELHIGKDEPWPRYSPLGQHRHGTALALAH</sequence>
<dbReference type="EMBL" id="CM056810">
    <property type="protein sequence ID" value="KAJ8643633.1"/>
    <property type="molecule type" value="Genomic_DNA"/>
</dbReference>
<keyword evidence="2" id="KW-1185">Reference proteome</keyword>
<evidence type="ECO:0000313" key="2">
    <source>
        <dbReference type="Proteomes" id="UP001234297"/>
    </source>
</evidence>